<protein>
    <submittedName>
        <fullName evidence="1">Uncharacterized protein</fullName>
    </submittedName>
</protein>
<keyword evidence="2" id="KW-1185">Reference proteome</keyword>
<name>A0ABT2LA06_9RALS</name>
<comment type="caution">
    <text evidence="1">The sequence shown here is derived from an EMBL/GenBank/DDBJ whole genome shotgun (WGS) entry which is preliminary data.</text>
</comment>
<evidence type="ECO:0000313" key="1">
    <source>
        <dbReference type="EMBL" id="MCT7311499.1"/>
    </source>
</evidence>
<reference evidence="1 2" key="1">
    <citation type="journal article" date="2023" name="Front. Microbiol.">
        <title>Ralstonia chuxiongensis sp. nov., Ralstonia mojiangensis sp. nov., and Ralstonia soli sp. nov., isolated from tobacco fields, are three novel species in the family Burkholderiaceae.</title>
        <authorList>
            <person name="Lu C.H."/>
            <person name="Zhang Y.Y."/>
            <person name="Jiang N."/>
            <person name="Chen W."/>
            <person name="Shao X."/>
            <person name="Zhao Z.M."/>
            <person name="Lu W.L."/>
            <person name="Hu X."/>
            <person name="Xi Y.X."/>
            <person name="Zou S.Y."/>
            <person name="Wei Q.J."/>
            <person name="Lin Z.L."/>
            <person name="Gong L."/>
            <person name="Gai X.T."/>
            <person name="Zhang L.Q."/>
            <person name="Li J.Y."/>
            <person name="Jin Y."/>
            <person name="Xia Z.Y."/>
        </authorList>
    </citation>
    <scope>NUCLEOTIDE SEQUENCE [LARGE SCALE GENOMIC DNA]</scope>
    <source>
        <strain evidence="1 2">22TCJT01-1</strain>
    </source>
</reference>
<accession>A0ABT2LA06</accession>
<dbReference type="RefSeq" id="WP_260782067.1">
    <property type="nucleotide sequence ID" value="NZ_JAOCQI010000002.1"/>
</dbReference>
<proteinExistence type="predicted"/>
<organism evidence="1 2">
    <name type="scientific">Ralstonia mojiangensis</name>
    <dbReference type="NCBI Taxonomy" id="2953895"/>
    <lineage>
        <taxon>Bacteria</taxon>
        <taxon>Pseudomonadati</taxon>
        <taxon>Pseudomonadota</taxon>
        <taxon>Betaproteobacteria</taxon>
        <taxon>Burkholderiales</taxon>
        <taxon>Burkholderiaceae</taxon>
        <taxon>Ralstonia</taxon>
    </lineage>
</organism>
<dbReference type="Proteomes" id="UP001164420">
    <property type="component" value="Unassembled WGS sequence"/>
</dbReference>
<sequence>MDELDLYGTHLGALATDVRCIRSEKNVVDLPRRQVAESAARRERARPSGTVEINANRMGARERVQIYRKC</sequence>
<gene>
    <name evidence="1" type="ORF">N5J06_11125</name>
</gene>
<dbReference type="EMBL" id="JAOCQI010000002">
    <property type="protein sequence ID" value="MCT7311499.1"/>
    <property type="molecule type" value="Genomic_DNA"/>
</dbReference>
<evidence type="ECO:0000313" key="2">
    <source>
        <dbReference type="Proteomes" id="UP001164420"/>
    </source>
</evidence>